<dbReference type="AlphaFoldDB" id="A0A2W5QP39"/>
<dbReference type="Pfam" id="PF13279">
    <property type="entry name" value="4HBT_2"/>
    <property type="match status" value="1"/>
</dbReference>
<reference evidence="2 3" key="1">
    <citation type="submission" date="2017-08" db="EMBL/GenBank/DDBJ databases">
        <title>Infants hospitalized years apart are colonized by the same room-sourced microbial strains.</title>
        <authorList>
            <person name="Brooks B."/>
            <person name="Olm M.R."/>
            <person name="Firek B.A."/>
            <person name="Baker R."/>
            <person name="Thomas B.C."/>
            <person name="Morowitz M.J."/>
            <person name="Banfield J.F."/>
        </authorList>
    </citation>
    <scope>NUCLEOTIDE SEQUENCE [LARGE SCALE GENOMIC DNA]</scope>
    <source>
        <strain evidence="2">S2_005_001_R2_27</strain>
    </source>
</reference>
<dbReference type="InterPro" id="IPR050563">
    <property type="entry name" value="4-hydroxybenzoyl-CoA_TE"/>
</dbReference>
<dbReference type="SUPFAM" id="SSF54637">
    <property type="entry name" value="Thioesterase/thiol ester dehydrase-isomerase"/>
    <property type="match status" value="1"/>
</dbReference>
<dbReference type="EMBL" id="QFQD01000106">
    <property type="protein sequence ID" value="PZQ79028.1"/>
    <property type="molecule type" value="Genomic_DNA"/>
</dbReference>
<protein>
    <submittedName>
        <fullName evidence="2">Thioesterase</fullName>
    </submittedName>
</protein>
<dbReference type="GO" id="GO:0047617">
    <property type="term" value="F:fatty acyl-CoA hydrolase activity"/>
    <property type="evidence" value="ECO:0007669"/>
    <property type="project" value="TreeGrafter"/>
</dbReference>
<accession>A0A2W5QP39</accession>
<evidence type="ECO:0000313" key="3">
    <source>
        <dbReference type="Proteomes" id="UP000248887"/>
    </source>
</evidence>
<comment type="caution">
    <text evidence="2">The sequence shown here is derived from an EMBL/GenBank/DDBJ whole genome shotgun (WGS) entry which is preliminary data.</text>
</comment>
<evidence type="ECO:0000256" key="1">
    <source>
        <dbReference type="ARBA" id="ARBA00022801"/>
    </source>
</evidence>
<name>A0A2W5QP39_ANCNO</name>
<dbReference type="PANTHER" id="PTHR31793">
    <property type="entry name" value="4-HYDROXYBENZOYL-COA THIOESTERASE FAMILY MEMBER"/>
    <property type="match status" value="1"/>
</dbReference>
<dbReference type="Gene3D" id="3.10.129.10">
    <property type="entry name" value="Hotdog Thioesterase"/>
    <property type="match status" value="1"/>
</dbReference>
<gene>
    <name evidence="2" type="ORF">DI549_21275</name>
</gene>
<dbReference type="PANTHER" id="PTHR31793:SF37">
    <property type="entry name" value="ACYL-COA THIOESTER HYDROLASE YBGC"/>
    <property type="match status" value="1"/>
</dbReference>
<dbReference type="CDD" id="cd00586">
    <property type="entry name" value="4HBT"/>
    <property type="match status" value="1"/>
</dbReference>
<dbReference type="Proteomes" id="UP000248887">
    <property type="component" value="Unassembled WGS sequence"/>
</dbReference>
<sequence length="142" mass="16301">MDEHRRFRIRFRARDADIDELGHVNNAVWVIWIQDASVAHWLTAARPQDRDRFVAVVLRHEVDYRGNVRAGDTVSATTWVVGAPRGARYVRRVEFHDEDGRTIVASLTQWALVDRETGKLARVPVEVAAPFLVDDTTQKEIE</sequence>
<dbReference type="InterPro" id="IPR029069">
    <property type="entry name" value="HotDog_dom_sf"/>
</dbReference>
<keyword evidence="1" id="KW-0378">Hydrolase</keyword>
<organism evidence="2 3">
    <name type="scientific">Ancylobacter novellus</name>
    <name type="common">Thiobacillus novellus</name>
    <dbReference type="NCBI Taxonomy" id="921"/>
    <lineage>
        <taxon>Bacteria</taxon>
        <taxon>Pseudomonadati</taxon>
        <taxon>Pseudomonadota</taxon>
        <taxon>Alphaproteobacteria</taxon>
        <taxon>Hyphomicrobiales</taxon>
        <taxon>Xanthobacteraceae</taxon>
        <taxon>Ancylobacter</taxon>
    </lineage>
</organism>
<evidence type="ECO:0000313" key="2">
    <source>
        <dbReference type="EMBL" id="PZQ79028.1"/>
    </source>
</evidence>
<proteinExistence type="predicted"/>